<keyword evidence="3" id="KW-1185">Reference proteome</keyword>
<dbReference type="EMBL" id="BIFS01000001">
    <property type="protein sequence ID" value="GCE17236.1"/>
    <property type="molecule type" value="Genomic_DNA"/>
</dbReference>
<dbReference type="AlphaFoldDB" id="A0A402ADS1"/>
<accession>A0A402ADS1</accession>
<name>A0A402ADS1_9CHLR</name>
<proteinExistence type="predicted"/>
<organism evidence="2 3">
    <name type="scientific">Dictyobacter kobayashii</name>
    <dbReference type="NCBI Taxonomy" id="2014872"/>
    <lineage>
        <taxon>Bacteria</taxon>
        <taxon>Bacillati</taxon>
        <taxon>Chloroflexota</taxon>
        <taxon>Ktedonobacteria</taxon>
        <taxon>Ktedonobacterales</taxon>
        <taxon>Dictyobacteraceae</taxon>
        <taxon>Dictyobacter</taxon>
    </lineage>
</organism>
<protein>
    <submittedName>
        <fullName evidence="2">Uncharacterized protein</fullName>
    </submittedName>
</protein>
<sequence>MQEGGEPSCWGLGYPQQNTPPQRKVQEGGEPSCWGLGYPQQNILSHAASGGMR</sequence>
<comment type="caution">
    <text evidence="2">The sequence shown here is derived from an EMBL/GenBank/DDBJ whole genome shotgun (WGS) entry which is preliminary data.</text>
</comment>
<dbReference type="Proteomes" id="UP000287188">
    <property type="component" value="Unassembled WGS sequence"/>
</dbReference>
<evidence type="ECO:0000313" key="2">
    <source>
        <dbReference type="EMBL" id="GCE17236.1"/>
    </source>
</evidence>
<reference evidence="3" key="1">
    <citation type="submission" date="2018-12" db="EMBL/GenBank/DDBJ databases">
        <title>Tengunoibacter tsumagoiensis gen. nov., sp. nov., Dictyobacter kobayashii sp. nov., D. alpinus sp. nov., and D. joshuensis sp. nov. and description of Dictyobacteraceae fam. nov. within the order Ktedonobacterales isolated from Tengu-no-mugimeshi.</title>
        <authorList>
            <person name="Wang C.M."/>
            <person name="Zheng Y."/>
            <person name="Sakai Y."/>
            <person name="Toyoda A."/>
            <person name="Minakuchi Y."/>
            <person name="Abe K."/>
            <person name="Yokota A."/>
            <person name="Yabe S."/>
        </authorList>
    </citation>
    <scope>NUCLEOTIDE SEQUENCE [LARGE SCALE GENOMIC DNA]</scope>
    <source>
        <strain evidence="3">Uno11</strain>
    </source>
</reference>
<gene>
    <name evidence="2" type="ORF">KDK_10360</name>
</gene>
<evidence type="ECO:0000313" key="3">
    <source>
        <dbReference type="Proteomes" id="UP000287188"/>
    </source>
</evidence>
<feature type="region of interest" description="Disordered" evidence="1">
    <location>
        <begin position="1"/>
        <end position="32"/>
    </location>
</feature>
<evidence type="ECO:0000256" key="1">
    <source>
        <dbReference type="SAM" id="MobiDB-lite"/>
    </source>
</evidence>